<dbReference type="Pfam" id="PF01546">
    <property type="entry name" value="Peptidase_M20"/>
    <property type="match status" value="1"/>
</dbReference>
<dbReference type="InterPro" id="IPR017439">
    <property type="entry name" value="Amidohydrolase"/>
</dbReference>
<proteinExistence type="predicted"/>
<dbReference type="SUPFAM" id="SSF53187">
    <property type="entry name" value="Zn-dependent exopeptidases"/>
    <property type="match status" value="1"/>
</dbReference>
<gene>
    <name evidence="4" type="ORF">GCM10023333_28310</name>
</gene>
<dbReference type="RefSeq" id="WP_345336077.1">
    <property type="nucleotide sequence ID" value="NZ_BAABJZ010000091.1"/>
</dbReference>
<reference evidence="5" key="1">
    <citation type="journal article" date="2019" name="Int. J. Syst. Evol. Microbiol.">
        <title>The Global Catalogue of Microorganisms (GCM) 10K type strain sequencing project: providing services to taxonomists for standard genome sequencing and annotation.</title>
        <authorList>
            <consortium name="The Broad Institute Genomics Platform"/>
            <consortium name="The Broad Institute Genome Sequencing Center for Infectious Disease"/>
            <person name="Wu L."/>
            <person name="Ma J."/>
        </authorList>
    </citation>
    <scope>NUCLEOTIDE SEQUENCE [LARGE SCALE GENOMIC DNA]</scope>
    <source>
        <strain evidence="5">JCM 18401</strain>
    </source>
</reference>
<feature type="signal peptide" evidence="2">
    <location>
        <begin position="1"/>
        <end position="26"/>
    </location>
</feature>
<dbReference type="Proteomes" id="UP001499988">
    <property type="component" value="Unassembled WGS sequence"/>
</dbReference>
<evidence type="ECO:0000259" key="3">
    <source>
        <dbReference type="Pfam" id="PF07687"/>
    </source>
</evidence>
<dbReference type="Gene3D" id="3.30.70.360">
    <property type="match status" value="1"/>
</dbReference>
<organism evidence="4 5">
    <name type="scientific">Ferrimonas pelagia</name>
    <dbReference type="NCBI Taxonomy" id="1177826"/>
    <lineage>
        <taxon>Bacteria</taxon>
        <taxon>Pseudomonadati</taxon>
        <taxon>Pseudomonadota</taxon>
        <taxon>Gammaproteobacteria</taxon>
        <taxon>Alteromonadales</taxon>
        <taxon>Ferrimonadaceae</taxon>
        <taxon>Ferrimonas</taxon>
    </lineage>
</organism>
<dbReference type="EMBL" id="BAABJZ010000091">
    <property type="protein sequence ID" value="GAA4893448.1"/>
    <property type="molecule type" value="Genomic_DNA"/>
</dbReference>
<keyword evidence="1" id="KW-0378">Hydrolase</keyword>
<name>A0ABP9F5K3_9GAMM</name>
<keyword evidence="5" id="KW-1185">Reference proteome</keyword>
<dbReference type="InterPro" id="IPR002933">
    <property type="entry name" value="Peptidase_M20"/>
</dbReference>
<dbReference type="NCBIfam" id="TIGR01891">
    <property type="entry name" value="amidohydrolases"/>
    <property type="match status" value="1"/>
</dbReference>
<dbReference type="PANTHER" id="PTHR11014">
    <property type="entry name" value="PEPTIDASE M20 FAMILY MEMBER"/>
    <property type="match status" value="1"/>
</dbReference>
<sequence length="446" mass="47751">MTISLRAQRRFCALMMAATFCAPTLASDHYLGLINADTPHLQAVYKDIHANPELGFMEHRTAGIVAAELEQLGFEVKTGIGGTGVVGILRNGEGPTLMYRADMDANAVEEVTGLPYASNVKVTNLDGVETHVSHMCGHDAHTTWLIGLARTIAAQKEAWSGTLVLVAQPAEEPIEGAIAMVNDGLYTTHAVPKPDYFLAMHTIPFPTGTVVASPGRISTGSEHLDITFHGVGGHGSTPQETKDPVLMAGQAITQLQTVVSRFTDPAETAVLTIGAVNAGVDNNVIPTEATLKLKLHFSTTEVHQVMVEGIKRISDSIAVANRVDEDKMPTYSHKGYAIAVVNDEALTHSIQQQLRDAPFVDKVVPQFSMAGSEDATTLVENVPGVKIAYINIGTAAPELFDAARARGEFVPFVPHNGDYQVDLNAIKKGTKITTHLVLDLLSPNKL</sequence>
<dbReference type="Pfam" id="PF07687">
    <property type="entry name" value="M20_dimer"/>
    <property type="match status" value="1"/>
</dbReference>
<accession>A0ABP9F5K3</accession>
<dbReference type="SUPFAM" id="SSF55031">
    <property type="entry name" value="Bacterial exopeptidase dimerisation domain"/>
    <property type="match status" value="1"/>
</dbReference>
<evidence type="ECO:0000256" key="1">
    <source>
        <dbReference type="ARBA" id="ARBA00022801"/>
    </source>
</evidence>
<dbReference type="PIRSF" id="PIRSF005962">
    <property type="entry name" value="Pept_M20D_amidohydro"/>
    <property type="match status" value="1"/>
</dbReference>
<dbReference type="PANTHER" id="PTHR11014:SF63">
    <property type="entry name" value="METALLOPEPTIDASE, PUTATIVE (AFU_ORTHOLOGUE AFUA_6G09600)-RELATED"/>
    <property type="match status" value="1"/>
</dbReference>
<evidence type="ECO:0000313" key="4">
    <source>
        <dbReference type="EMBL" id="GAA4893448.1"/>
    </source>
</evidence>
<feature type="domain" description="Peptidase M20 dimerisation" evidence="3">
    <location>
        <begin position="223"/>
        <end position="317"/>
    </location>
</feature>
<protein>
    <submittedName>
        <fullName evidence="4">Amidohydrolase</fullName>
    </submittedName>
</protein>
<evidence type="ECO:0000256" key="2">
    <source>
        <dbReference type="SAM" id="SignalP"/>
    </source>
</evidence>
<dbReference type="InterPro" id="IPR011650">
    <property type="entry name" value="Peptidase_M20_dimer"/>
</dbReference>
<dbReference type="Gene3D" id="3.40.630.10">
    <property type="entry name" value="Zn peptidases"/>
    <property type="match status" value="1"/>
</dbReference>
<feature type="chain" id="PRO_5046375997" evidence="2">
    <location>
        <begin position="27"/>
        <end position="446"/>
    </location>
</feature>
<dbReference type="InterPro" id="IPR036264">
    <property type="entry name" value="Bact_exopeptidase_dim_dom"/>
</dbReference>
<evidence type="ECO:0000313" key="5">
    <source>
        <dbReference type="Proteomes" id="UP001499988"/>
    </source>
</evidence>
<keyword evidence="2" id="KW-0732">Signal</keyword>
<comment type="caution">
    <text evidence="4">The sequence shown here is derived from an EMBL/GenBank/DDBJ whole genome shotgun (WGS) entry which is preliminary data.</text>
</comment>